<accession>A0AAN9M2E6</accession>
<sequence length="223" mass="23713">MRNSLYFFSFFFVSSSSLFRVVLTAITSSLRLTSSSSLLLFAAAATAITSSALHFSLLISQFKSCFIMCQDVRNVGREEDGDGVEGGEGDGVEDGEGDGDKGGQSESECEEVDMFGGYEASEKDDGGAGNERKIKEVKCSACGDTNHNRQTCVVAKRQRLAHAQASSAGASHAAGASAAIVQDEIVFSESQPPPGDEKSPMKLPRPKLPIKKNYSKPIPSGRE</sequence>
<comment type="caution">
    <text evidence="3">The sequence shown here is derived from an EMBL/GenBank/DDBJ whole genome shotgun (WGS) entry which is preliminary data.</text>
</comment>
<feature type="transmembrane region" description="Helical" evidence="2">
    <location>
        <begin position="38"/>
        <end position="59"/>
    </location>
</feature>
<feature type="transmembrane region" description="Helical" evidence="2">
    <location>
        <begin position="6"/>
        <end position="26"/>
    </location>
</feature>
<keyword evidence="2" id="KW-1133">Transmembrane helix</keyword>
<keyword evidence="2" id="KW-0812">Transmembrane</keyword>
<organism evidence="3 4">
    <name type="scientific">Canavalia gladiata</name>
    <name type="common">Sword bean</name>
    <name type="synonym">Dolichos gladiatus</name>
    <dbReference type="NCBI Taxonomy" id="3824"/>
    <lineage>
        <taxon>Eukaryota</taxon>
        <taxon>Viridiplantae</taxon>
        <taxon>Streptophyta</taxon>
        <taxon>Embryophyta</taxon>
        <taxon>Tracheophyta</taxon>
        <taxon>Spermatophyta</taxon>
        <taxon>Magnoliopsida</taxon>
        <taxon>eudicotyledons</taxon>
        <taxon>Gunneridae</taxon>
        <taxon>Pentapetalae</taxon>
        <taxon>rosids</taxon>
        <taxon>fabids</taxon>
        <taxon>Fabales</taxon>
        <taxon>Fabaceae</taxon>
        <taxon>Papilionoideae</taxon>
        <taxon>50 kb inversion clade</taxon>
        <taxon>NPAAA clade</taxon>
        <taxon>indigoferoid/millettioid clade</taxon>
        <taxon>Phaseoleae</taxon>
        <taxon>Canavalia</taxon>
    </lineage>
</organism>
<evidence type="ECO:0000256" key="1">
    <source>
        <dbReference type="SAM" id="MobiDB-lite"/>
    </source>
</evidence>
<evidence type="ECO:0000313" key="3">
    <source>
        <dbReference type="EMBL" id="KAK7344473.1"/>
    </source>
</evidence>
<feature type="region of interest" description="Disordered" evidence="1">
    <location>
        <begin position="77"/>
        <end position="110"/>
    </location>
</feature>
<protein>
    <submittedName>
        <fullName evidence="3">Uncharacterized protein</fullName>
    </submittedName>
</protein>
<keyword evidence="2" id="KW-0472">Membrane</keyword>
<name>A0AAN9M2E6_CANGL</name>
<dbReference type="EMBL" id="JAYMYQ010000003">
    <property type="protein sequence ID" value="KAK7344473.1"/>
    <property type="molecule type" value="Genomic_DNA"/>
</dbReference>
<evidence type="ECO:0000313" key="4">
    <source>
        <dbReference type="Proteomes" id="UP001367508"/>
    </source>
</evidence>
<keyword evidence="4" id="KW-1185">Reference proteome</keyword>
<dbReference type="Proteomes" id="UP001367508">
    <property type="component" value="Unassembled WGS sequence"/>
</dbReference>
<feature type="compositionally biased region" description="Basic residues" evidence="1">
    <location>
        <begin position="204"/>
        <end position="214"/>
    </location>
</feature>
<reference evidence="3 4" key="1">
    <citation type="submission" date="2024-01" db="EMBL/GenBank/DDBJ databases">
        <title>The genomes of 5 underutilized Papilionoideae crops provide insights into root nodulation and disease resistanc.</title>
        <authorList>
            <person name="Jiang F."/>
        </authorList>
    </citation>
    <scope>NUCLEOTIDE SEQUENCE [LARGE SCALE GENOMIC DNA]</scope>
    <source>
        <strain evidence="3">LVBAO_FW01</strain>
        <tissue evidence="3">Leaves</tissue>
    </source>
</reference>
<proteinExistence type="predicted"/>
<feature type="region of interest" description="Disordered" evidence="1">
    <location>
        <begin position="184"/>
        <end position="223"/>
    </location>
</feature>
<evidence type="ECO:0000256" key="2">
    <source>
        <dbReference type="SAM" id="Phobius"/>
    </source>
</evidence>
<gene>
    <name evidence="3" type="ORF">VNO77_14116</name>
</gene>
<dbReference type="AlphaFoldDB" id="A0AAN9M2E6"/>
<feature type="compositionally biased region" description="Acidic residues" evidence="1">
    <location>
        <begin position="79"/>
        <end position="97"/>
    </location>
</feature>